<dbReference type="Proteomes" id="UP001500542">
    <property type="component" value="Unassembled WGS sequence"/>
</dbReference>
<dbReference type="Pfam" id="PF15575">
    <property type="entry name" value="Imm49"/>
    <property type="match status" value="1"/>
</dbReference>
<sequence length="262" mass="28681">MTATIDRHGPRDDLTWFQEYLDDLDPLEWQIEALGTRPQHVKLVMTDAAKELGLRQLLTPNDERLTDLFELYVRSGAATLARQAAGPGTFTVTLAGQEMELGRATERRDPGFLEKLAALGAAAFDDQQSLELTAAGLGHSTALHAFHALVTGDPHAGELLRSAIEELDLSHCLLGPWNEHIELPLLKLAQAVLDGGFEEQLVATLGSHRHWYENCEANPGESNARDPLGFVAFGPVCLAAIARQRGIAFAVRSEYLPECLVR</sequence>
<comment type="caution">
    <text evidence="1">The sequence shown here is derived from an EMBL/GenBank/DDBJ whole genome shotgun (WGS) entry which is preliminary data.</text>
</comment>
<proteinExistence type="predicted"/>
<reference evidence="2" key="1">
    <citation type="journal article" date="2019" name="Int. J. Syst. Evol. Microbiol.">
        <title>The Global Catalogue of Microorganisms (GCM) 10K type strain sequencing project: providing services to taxonomists for standard genome sequencing and annotation.</title>
        <authorList>
            <consortium name="The Broad Institute Genomics Platform"/>
            <consortium name="The Broad Institute Genome Sequencing Center for Infectious Disease"/>
            <person name="Wu L."/>
            <person name="Ma J."/>
        </authorList>
    </citation>
    <scope>NUCLEOTIDE SEQUENCE [LARGE SCALE GENOMIC DNA]</scope>
    <source>
        <strain evidence="2">JCM 10977</strain>
    </source>
</reference>
<protein>
    <submittedName>
        <fullName evidence="1">Uncharacterized protein</fullName>
    </submittedName>
</protein>
<dbReference type="RefSeq" id="WP_343975247.1">
    <property type="nucleotide sequence ID" value="NZ_BAAAHK010000013.1"/>
</dbReference>
<dbReference type="InterPro" id="IPR029074">
    <property type="entry name" value="Imm49"/>
</dbReference>
<gene>
    <name evidence="1" type="ORF">GCM10009554_51720</name>
</gene>
<name>A0ABP4BK20_9ACTN</name>
<dbReference type="EMBL" id="BAAAHK010000013">
    <property type="protein sequence ID" value="GAA0950977.1"/>
    <property type="molecule type" value="Genomic_DNA"/>
</dbReference>
<accession>A0ABP4BK20</accession>
<evidence type="ECO:0000313" key="1">
    <source>
        <dbReference type="EMBL" id="GAA0950977.1"/>
    </source>
</evidence>
<keyword evidence="2" id="KW-1185">Reference proteome</keyword>
<evidence type="ECO:0000313" key="2">
    <source>
        <dbReference type="Proteomes" id="UP001500542"/>
    </source>
</evidence>
<organism evidence="1 2">
    <name type="scientific">Kribbella koreensis</name>
    <dbReference type="NCBI Taxonomy" id="57909"/>
    <lineage>
        <taxon>Bacteria</taxon>
        <taxon>Bacillati</taxon>
        <taxon>Actinomycetota</taxon>
        <taxon>Actinomycetes</taxon>
        <taxon>Propionibacteriales</taxon>
        <taxon>Kribbellaceae</taxon>
        <taxon>Kribbella</taxon>
    </lineage>
</organism>